<dbReference type="Gene3D" id="2.40.50.140">
    <property type="entry name" value="Nucleic acid-binding proteins"/>
    <property type="match status" value="1"/>
</dbReference>
<dbReference type="InterPro" id="IPR004659">
    <property type="entry name" value="RNase_E/G"/>
</dbReference>
<keyword evidence="12" id="KW-0255">Endonuclease</keyword>
<dbReference type="SUPFAM" id="SSF50249">
    <property type="entry name" value="Nucleic acid-binding proteins"/>
    <property type="match status" value="1"/>
</dbReference>
<accession>A0A662ZF62</accession>
<dbReference type="PANTHER" id="PTHR30001:SF0">
    <property type="entry name" value="RIBONUCLEASE G"/>
    <property type="match status" value="1"/>
</dbReference>
<dbReference type="FunFam" id="2.40.50.140:FF:000028">
    <property type="entry name" value="Ribonuclease G"/>
    <property type="match status" value="1"/>
</dbReference>
<evidence type="ECO:0000256" key="12">
    <source>
        <dbReference type="ARBA" id="ARBA00022759"/>
    </source>
</evidence>
<dbReference type="EMBL" id="FOXF01000005">
    <property type="protein sequence ID" value="SFP13096.1"/>
    <property type="molecule type" value="Genomic_DNA"/>
</dbReference>
<keyword evidence="6" id="KW-0698">rRNA processing</keyword>
<dbReference type="GO" id="GO:0016787">
    <property type="term" value="F:hydrolase activity"/>
    <property type="evidence" value="ECO:0007669"/>
    <property type="project" value="UniProtKB-KW"/>
</dbReference>
<dbReference type="Proteomes" id="UP000243745">
    <property type="component" value="Unassembled WGS sequence"/>
</dbReference>
<dbReference type="GO" id="GO:0006364">
    <property type="term" value="P:rRNA processing"/>
    <property type="evidence" value="ECO:0007669"/>
    <property type="project" value="UniProtKB-KW"/>
</dbReference>
<evidence type="ECO:0000256" key="4">
    <source>
        <dbReference type="ARBA" id="ARBA00017719"/>
    </source>
</evidence>
<keyword evidence="9" id="KW-0540">Nuclease</keyword>
<dbReference type="NCBIfam" id="NF008689">
    <property type="entry name" value="PRK11712.1"/>
    <property type="match status" value="1"/>
</dbReference>
<dbReference type="InterPro" id="IPR012340">
    <property type="entry name" value="NA-bd_OB-fold"/>
</dbReference>
<comment type="subcellular location">
    <subcellularLocation>
        <location evidence="2">Cytoplasm</location>
    </subcellularLocation>
</comment>
<dbReference type="InterPro" id="IPR003029">
    <property type="entry name" value="S1_domain"/>
</dbReference>
<organism evidence="17 18">
    <name type="scientific">Ruminobacter amylophilus</name>
    <dbReference type="NCBI Taxonomy" id="867"/>
    <lineage>
        <taxon>Bacteria</taxon>
        <taxon>Pseudomonadati</taxon>
        <taxon>Pseudomonadota</taxon>
        <taxon>Gammaproteobacteria</taxon>
        <taxon>Aeromonadales</taxon>
        <taxon>Succinivibrionaceae</taxon>
        <taxon>Ruminobacter</taxon>
    </lineage>
</organism>
<dbReference type="PROSITE" id="PS50126">
    <property type="entry name" value="S1"/>
    <property type="match status" value="1"/>
</dbReference>
<gene>
    <name evidence="17" type="ORF">SAMN02910344_00520</name>
</gene>
<dbReference type="Pfam" id="PF10150">
    <property type="entry name" value="RNase_E_G"/>
    <property type="match status" value="1"/>
</dbReference>
<dbReference type="Gene3D" id="3.40.1260.20">
    <property type="entry name" value="Ribonuclease E, catalytic domain"/>
    <property type="match status" value="1"/>
</dbReference>
<evidence type="ECO:0000256" key="15">
    <source>
        <dbReference type="ARBA" id="ARBA00022884"/>
    </source>
</evidence>
<dbReference type="InterPro" id="IPR048583">
    <property type="entry name" value="RNase_E_G_thioredoxin-like"/>
</dbReference>
<dbReference type="SMART" id="SM00316">
    <property type="entry name" value="S1"/>
    <property type="match status" value="1"/>
</dbReference>
<keyword evidence="15" id="KW-0694">RNA-binding</keyword>
<keyword evidence="11" id="KW-0699">rRNA-binding</keyword>
<dbReference type="GO" id="GO:0004519">
    <property type="term" value="F:endonuclease activity"/>
    <property type="evidence" value="ECO:0007669"/>
    <property type="project" value="UniProtKB-KW"/>
</dbReference>
<evidence type="ECO:0000256" key="10">
    <source>
        <dbReference type="ARBA" id="ARBA00022723"/>
    </source>
</evidence>
<evidence type="ECO:0000256" key="3">
    <source>
        <dbReference type="ARBA" id="ARBA00005663"/>
    </source>
</evidence>
<keyword evidence="8" id="KW-0819">tRNA processing</keyword>
<keyword evidence="5" id="KW-0963">Cytoplasm</keyword>
<name>A0A662ZF62_9GAMM</name>
<feature type="domain" description="S1 motif" evidence="16">
    <location>
        <begin position="38"/>
        <end position="127"/>
    </location>
</feature>
<evidence type="ECO:0000313" key="17">
    <source>
        <dbReference type="EMBL" id="SFP13096.1"/>
    </source>
</evidence>
<evidence type="ECO:0000256" key="9">
    <source>
        <dbReference type="ARBA" id="ARBA00022722"/>
    </source>
</evidence>
<evidence type="ECO:0000256" key="5">
    <source>
        <dbReference type="ARBA" id="ARBA00022490"/>
    </source>
</evidence>
<proteinExistence type="inferred from homology"/>
<dbReference type="AlphaFoldDB" id="A0A662ZF62"/>
<protein>
    <recommendedName>
        <fullName evidence="4">Ribonuclease G</fullName>
    </recommendedName>
</protein>
<evidence type="ECO:0000256" key="8">
    <source>
        <dbReference type="ARBA" id="ARBA00022694"/>
    </source>
</evidence>
<evidence type="ECO:0000256" key="1">
    <source>
        <dbReference type="ARBA" id="ARBA00001946"/>
    </source>
</evidence>
<evidence type="ECO:0000256" key="7">
    <source>
        <dbReference type="ARBA" id="ARBA00022555"/>
    </source>
</evidence>
<dbReference type="GO" id="GO:0008033">
    <property type="term" value="P:tRNA processing"/>
    <property type="evidence" value="ECO:0007669"/>
    <property type="project" value="UniProtKB-KW"/>
</dbReference>
<keyword evidence="10" id="KW-0479">Metal-binding</keyword>
<dbReference type="GO" id="GO:0005737">
    <property type="term" value="C:cytoplasm"/>
    <property type="evidence" value="ECO:0007669"/>
    <property type="project" value="UniProtKB-SubCell"/>
</dbReference>
<evidence type="ECO:0000256" key="14">
    <source>
        <dbReference type="ARBA" id="ARBA00022842"/>
    </source>
</evidence>
<comment type="similarity">
    <text evidence="3">Belongs to the RNase E/G family. RNase G subfamily.</text>
</comment>
<evidence type="ECO:0000259" key="16">
    <source>
        <dbReference type="PROSITE" id="PS50126"/>
    </source>
</evidence>
<evidence type="ECO:0000256" key="13">
    <source>
        <dbReference type="ARBA" id="ARBA00022801"/>
    </source>
</evidence>
<dbReference type="RefSeq" id="WP_031578205.1">
    <property type="nucleotide sequence ID" value="NZ_FOXF01000005.1"/>
</dbReference>
<dbReference type="PANTHER" id="PTHR30001">
    <property type="entry name" value="RIBONUCLEASE"/>
    <property type="match status" value="1"/>
</dbReference>
<dbReference type="InterPro" id="IPR019307">
    <property type="entry name" value="RNA-bd_AU-1/RNase_E/G"/>
</dbReference>
<keyword evidence="7" id="KW-0820">tRNA-binding</keyword>
<dbReference type="GO" id="GO:0004540">
    <property type="term" value="F:RNA nuclease activity"/>
    <property type="evidence" value="ECO:0007669"/>
    <property type="project" value="InterPro"/>
</dbReference>
<dbReference type="GO" id="GO:0046872">
    <property type="term" value="F:metal ion binding"/>
    <property type="evidence" value="ECO:0007669"/>
    <property type="project" value="UniProtKB-KW"/>
</dbReference>
<dbReference type="CDD" id="cd04453">
    <property type="entry name" value="S1_RNase_E"/>
    <property type="match status" value="1"/>
</dbReference>
<dbReference type="GO" id="GO:0000049">
    <property type="term" value="F:tRNA binding"/>
    <property type="evidence" value="ECO:0007669"/>
    <property type="project" value="UniProtKB-KW"/>
</dbReference>
<keyword evidence="18" id="KW-1185">Reference proteome</keyword>
<dbReference type="GO" id="GO:0019843">
    <property type="term" value="F:rRNA binding"/>
    <property type="evidence" value="ECO:0007669"/>
    <property type="project" value="UniProtKB-KW"/>
</dbReference>
<keyword evidence="14" id="KW-0460">Magnesium</keyword>
<sequence>MNELLVNVTPSETRVALVVSGLLSEIYIERSSNSSMVGNVYRGKVSRVLPGMQAAFVDIGHEKAAFLHASDIVPHTECVNPHEKEHFKVCDISALVRQGQDILVQVVKDPISTKGARLTTDITLPSRYLVFMPDSAHVGVSQKIESDEERNRLKSIVSKFVDKEVGGFIVRTAAEGISEKEIEQDALLLKRMWLNIKKSYKEAKAGTILHEDLSIAFRLLRDFVGNDIDKIRVDSRLAFKELVKYSNEFVPEMVGKIEHYSGDTPLFDLYDVENEIQRALDRRVQLKSGGSLVIDQTEAMTTIDVNTGAFVGHRNLEDTIFNTNVEAAAAIARQLRLRNLGGIIIIDFIDMSDATHRDRVMQALLTELAKDRAKTTVSDFSELGLVEMTRKRTRESLGHLLCCECPECRGRGAVKSVSSVCYEILRDILRVNHAYKAEKFIVYASTDVAEALQLDEQHALAELEVFMGKTVEVRAEHMYRREKYDVVMA</sequence>
<dbReference type="Pfam" id="PF20833">
    <property type="entry name" value="RNase_E_G_Thio"/>
    <property type="match status" value="1"/>
</dbReference>
<dbReference type="NCBIfam" id="TIGR00757">
    <property type="entry name" value="RNaseEG"/>
    <property type="match status" value="1"/>
</dbReference>
<dbReference type="OrthoDB" id="9804278at2"/>
<evidence type="ECO:0000256" key="2">
    <source>
        <dbReference type="ARBA" id="ARBA00004496"/>
    </source>
</evidence>
<evidence type="ECO:0000313" key="18">
    <source>
        <dbReference type="Proteomes" id="UP000243745"/>
    </source>
</evidence>
<evidence type="ECO:0000256" key="11">
    <source>
        <dbReference type="ARBA" id="ARBA00022730"/>
    </source>
</evidence>
<reference evidence="17 18" key="1">
    <citation type="submission" date="2016-10" db="EMBL/GenBank/DDBJ databases">
        <authorList>
            <person name="Varghese N."/>
            <person name="Submissions S."/>
        </authorList>
    </citation>
    <scope>NUCLEOTIDE SEQUENCE [LARGE SCALE GENOMIC DNA]</scope>
    <source>
        <strain evidence="17 18">DSM 1361</strain>
    </source>
</reference>
<evidence type="ECO:0000256" key="6">
    <source>
        <dbReference type="ARBA" id="ARBA00022552"/>
    </source>
</evidence>
<keyword evidence="13" id="KW-0378">Hydrolase</keyword>
<comment type="cofactor">
    <cofactor evidence="1">
        <name>Mg(2+)</name>
        <dbReference type="ChEBI" id="CHEBI:18420"/>
    </cofactor>
</comment>